<proteinExistence type="predicted"/>
<gene>
    <name evidence="2" type="ORF">OTI717_LOCUS13804</name>
    <name evidence="1" type="ORF">RFH988_LOCUS31868</name>
</gene>
<organism evidence="2 3">
    <name type="scientific">Rotaria sordida</name>
    <dbReference type="NCBI Taxonomy" id="392033"/>
    <lineage>
        <taxon>Eukaryota</taxon>
        <taxon>Metazoa</taxon>
        <taxon>Spiralia</taxon>
        <taxon>Gnathifera</taxon>
        <taxon>Rotifera</taxon>
        <taxon>Eurotatoria</taxon>
        <taxon>Bdelloidea</taxon>
        <taxon>Philodinida</taxon>
        <taxon>Philodinidae</taxon>
        <taxon>Rotaria</taxon>
    </lineage>
</organism>
<evidence type="ECO:0000313" key="2">
    <source>
        <dbReference type="EMBL" id="CAF3720693.1"/>
    </source>
</evidence>
<name>A0A818W615_9BILA</name>
<dbReference type="EMBL" id="CAJOAX010001497">
    <property type="protein sequence ID" value="CAF3720693.1"/>
    <property type="molecule type" value="Genomic_DNA"/>
</dbReference>
<evidence type="ECO:0000313" key="3">
    <source>
        <dbReference type="Proteomes" id="UP000663823"/>
    </source>
</evidence>
<comment type="caution">
    <text evidence="2">The sequence shown here is derived from an EMBL/GenBank/DDBJ whole genome shotgun (WGS) entry which is preliminary data.</text>
</comment>
<accession>A0A818W615</accession>
<protein>
    <submittedName>
        <fullName evidence="2">Uncharacterized protein</fullName>
    </submittedName>
</protein>
<sequence length="144" mass="16465">MRCRLDGTQLQNITKYLNLTDDNPGFQIALDSHMNPANPRIYLAFNGGLYMTYADGTKEQLIFAFPTEDNDWSEPFGVDIGVDPLNGKRYIYWTRGLRSKITYLERSALDDDGRLSIIESVWNDTTSDAAPWLYSLALASWRFP</sequence>
<dbReference type="Proteomes" id="UP000663823">
    <property type="component" value="Unassembled WGS sequence"/>
</dbReference>
<reference evidence="2" key="1">
    <citation type="submission" date="2021-02" db="EMBL/GenBank/DDBJ databases">
        <authorList>
            <person name="Nowell W R."/>
        </authorList>
    </citation>
    <scope>NUCLEOTIDE SEQUENCE</scope>
</reference>
<evidence type="ECO:0000313" key="1">
    <source>
        <dbReference type="EMBL" id="CAF1342656.1"/>
    </source>
</evidence>
<dbReference type="EMBL" id="CAJNOO010003543">
    <property type="protein sequence ID" value="CAF1342656.1"/>
    <property type="molecule type" value="Genomic_DNA"/>
</dbReference>
<dbReference type="AlphaFoldDB" id="A0A818W615"/>
<dbReference type="Proteomes" id="UP000663882">
    <property type="component" value="Unassembled WGS sequence"/>
</dbReference>